<keyword evidence="3 8" id="KW-0547">Nucleotide-binding</keyword>
<dbReference type="Pfam" id="PF00788">
    <property type="entry name" value="RA"/>
    <property type="match status" value="1"/>
</dbReference>
<evidence type="ECO:0000313" key="15">
    <source>
        <dbReference type="Proteomes" id="UP000694568"/>
    </source>
</evidence>
<dbReference type="SMART" id="SM00324">
    <property type="entry name" value="RhoGAP"/>
    <property type="match status" value="1"/>
</dbReference>
<protein>
    <recommendedName>
        <fullName evidence="16">Myosin IXb</fullName>
    </recommendedName>
</protein>
<dbReference type="PROSITE" id="PS50238">
    <property type="entry name" value="RHOGAP"/>
    <property type="match status" value="1"/>
</dbReference>
<dbReference type="SUPFAM" id="SSF52540">
    <property type="entry name" value="P-loop containing nucleoside triphosphate hydrolases"/>
    <property type="match status" value="1"/>
</dbReference>
<keyword evidence="7 8" id="KW-0505">Motor protein</keyword>
<dbReference type="GO" id="GO:0000146">
    <property type="term" value="F:microfilament motor activity"/>
    <property type="evidence" value="ECO:0007669"/>
    <property type="project" value="InterPro"/>
</dbReference>
<reference evidence="14" key="2">
    <citation type="submission" date="2025-09" db="UniProtKB">
        <authorList>
            <consortium name="Ensembl"/>
        </authorList>
    </citation>
    <scope>IDENTIFICATION</scope>
</reference>
<evidence type="ECO:0000256" key="8">
    <source>
        <dbReference type="PROSITE-ProRule" id="PRU00782"/>
    </source>
</evidence>
<dbReference type="PANTHER" id="PTHR46184:SF2">
    <property type="entry name" value="UNCONVENTIONAL MYOSIN-IXB"/>
    <property type="match status" value="1"/>
</dbReference>
<evidence type="ECO:0000256" key="3">
    <source>
        <dbReference type="ARBA" id="ARBA00022741"/>
    </source>
</evidence>
<evidence type="ECO:0000259" key="12">
    <source>
        <dbReference type="PROSITE" id="PS50238"/>
    </source>
</evidence>
<evidence type="ECO:0000256" key="2">
    <source>
        <dbReference type="ARBA" id="ARBA00022490"/>
    </source>
</evidence>
<feature type="compositionally biased region" description="Low complexity" evidence="10">
    <location>
        <begin position="1334"/>
        <end position="1343"/>
    </location>
</feature>
<dbReference type="PROSITE" id="PS50200">
    <property type="entry name" value="RA"/>
    <property type="match status" value="1"/>
</dbReference>
<evidence type="ECO:0000256" key="5">
    <source>
        <dbReference type="ARBA" id="ARBA00023054"/>
    </source>
</evidence>
<evidence type="ECO:0000256" key="6">
    <source>
        <dbReference type="ARBA" id="ARBA00023123"/>
    </source>
</evidence>
<feature type="domain" description="Ras-associating" evidence="11">
    <location>
        <begin position="12"/>
        <end position="110"/>
    </location>
</feature>
<dbReference type="SMART" id="SM00242">
    <property type="entry name" value="MYSc"/>
    <property type="match status" value="1"/>
</dbReference>
<feature type="region of interest" description="Actin-binding" evidence="8">
    <location>
        <begin position="754"/>
        <end position="776"/>
    </location>
</feature>
<name>A0A8D0AHV9_SANLU</name>
<dbReference type="GO" id="GO:0005096">
    <property type="term" value="F:GTPase activator activity"/>
    <property type="evidence" value="ECO:0007669"/>
    <property type="project" value="InterPro"/>
</dbReference>
<dbReference type="GO" id="GO:0035556">
    <property type="term" value="P:intracellular signal transduction"/>
    <property type="evidence" value="ECO:0007669"/>
    <property type="project" value="InterPro"/>
</dbReference>
<feature type="domain" description="Myosin motor" evidence="13">
    <location>
        <begin position="122"/>
        <end position="872"/>
    </location>
</feature>
<dbReference type="Ensembl" id="ENSSLUT00000055785.1">
    <property type="protein sequence ID" value="ENSSLUP00000054195.1"/>
    <property type="gene ID" value="ENSSLUG00000023194.1"/>
</dbReference>
<organism evidence="14 15">
    <name type="scientific">Sander lucioperca</name>
    <name type="common">Pike-perch</name>
    <name type="synonym">Perca lucioperca</name>
    <dbReference type="NCBI Taxonomy" id="283035"/>
    <lineage>
        <taxon>Eukaryota</taxon>
        <taxon>Metazoa</taxon>
        <taxon>Chordata</taxon>
        <taxon>Craniata</taxon>
        <taxon>Vertebrata</taxon>
        <taxon>Euteleostomi</taxon>
        <taxon>Actinopterygii</taxon>
        <taxon>Neopterygii</taxon>
        <taxon>Teleostei</taxon>
        <taxon>Neoteleostei</taxon>
        <taxon>Acanthomorphata</taxon>
        <taxon>Eupercaria</taxon>
        <taxon>Perciformes</taxon>
        <taxon>Percoidei</taxon>
        <taxon>Percidae</taxon>
        <taxon>Luciopercinae</taxon>
        <taxon>Sander</taxon>
    </lineage>
</organism>
<dbReference type="Gene3D" id="1.20.120.720">
    <property type="entry name" value="Myosin VI head, motor domain, U50 subdomain"/>
    <property type="match status" value="1"/>
</dbReference>
<dbReference type="Proteomes" id="UP000694568">
    <property type="component" value="Unplaced"/>
</dbReference>
<dbReference type="InterPro" id="IPR001609">
    <property type="entry name" value="Myosin_head_motor_dom-like"/>
</dbReference>
<dbReference type="GO" id="GO:0016887">
    <property type="term" value="F:ATP hydrolysis activity"/>
    <property type="evidence" value="ECO:0007669"/>
    <property type="project" value="TreeGrafter"/>
</dbReference>
<evidence type="ECO:0000256" key="1">
    <source>
        <dbReference type="ARBA" id="ARBA00004496"/>
    </source>
</evidence>
<keyword evidence="2" id="KW-0963">Cytoplasm</keyword>
<dbReference type="GO" id="GO:0005737">
    <property type="term" value="C:cytoplasm"/>
    <property type="evidence" value="ECO:0007669"/>
    <property type="project" value="UniProtKB-SubCell"/>
</dbReference>
<sequence>PLTLRPGRRGRQVRVVQIYPRLPQDTAAYCPLQISGGDTADAVIHNAVATLGLDASQTYSLLEVRKSSGEERLLETGDCPLERVLLWPPGAQRWHPQSQGHYFILQHQQANNGGNQAESSIEDYDDLCNLQTVTEKSILEALRQRFYKLKIYTYVSNILIAINPNKFLPLYYNPKYVKLYENQPLGKLSPHIFAIADVAFRAMLNRQVNQCIVLSGESGSGKTESRSYLIHCLTALSQKTYSSGLERTILGSGPVLEAFSNAKTAENNNSSRFGMFIQLNYLESGVIRGAVIEKYLLEKCRLVSRDHKERNYHVFYYLLVGASKDEQEEFHLLKPQEYLYLKQVLLNDEKLGQEYKRLHQAMEMVGFLSSTKKHIFSILSAILLLGNVTYRLSENTGVLEVGPDEVLSTLSDLLKVKKEQLVKTLTKRRVVTANAIVVSQYTLQVAPTVRESMAKSLYSALFDWIILHINHAMLNRRDMEESVSCLSIGVLDMFGFENLQTNSFEQLCINYTNEKLQYYINQHIFKFEQEDYVSEGITWQNVDYTDNTGCIQLISEKSTGLFNLLDKESNLPKATDETLLDKLKQQHQDNPFFVPSLNTELTFVIQHFAGRVKYHIKDFRQKNTEHMRPEVISLLRSSERSFVHHLVASSPEALFRWGVLRATIRILTVFKILGRQRAKSSRYCMLIVASFVCIFCRKSRAGRQKQLIPKNLMDLHSLRHIVALAAHDRTSKFIFHPHRQTKPPTVSTQFQASLRKLIETIEKAEPFFIFCVRSNAEKKELHFDDELVLQQIKYTGILQMVNIQKSGYSATYTFKEFVEKFRMLLPKGATVTPGHITELFERMELDKTTYQIGKTKVFLKEKERQLLQDTLNKEVMHHIIILQRWFRTCLMRLHFLQNRDATMIIQVAFMVNELRSRIKDLSPTESIFLTATMQFRDTIKGMYSLQPQIGYKDLMKGYQNKVNTLAGSTKTEVSLVVNLFQSVLDGFIRGELKRGESEPAKVNKRISVNHQSQNYLEEKNGHLSCKLICHKKCLTKIITNCMTRCASIPGSLHFGVQVCVLTSKANPVPKVVELLLMHIELNGLYTEGIYRKSGSTCRARELHQILATDPEGPCLDNYPIHTITGLVKRWLRELPDPLMTFSLYSDFLHAVELPESAERIRAVYQKVDELPPANFNTLERLIFHLVRVAKEEEHNKMSPSSLAIVFAPCILRSPDVDDPFLGMKDVSKTTRCVEILISEQFRRYNEMLQSIQELENAEALAVNQLKLKRQNTVRENNKAKGRCIIKYDLGQAASFGHLNESFYVCQSGWNNPLMLDLACRLPALEQENSDNENLDSLSSMSSDSLEDIQGSLDSEGQ</sequence>
<keyword evidence="15" id="KW-1185">Reference proteome</keyword>
<evidence type="ECO:0000256" key="7">
    <source>
        <dbReference type="ARBA" id="ARBA00023175"/>
    </source>
</evidence>
<evidence type="ECO:0000313" key="14">
    <source>
        <dbReference type="Ensembl" id="ENSSLUP00000054195.1"/>
    </source>
</evidence>
<evidence type="ECO:0000259" key="11">
    <source>
        <dbReference type="PROSITE" id="PS50200"/>
    </source>
</evidence>
<dbReference type="InterPro" id="IPR008936">
    <property type="entry name" value="Rho_GTPase_activation_prot"/>
</dbReference>
<dbReference type="SMART" id="SM00314">
    <property type="entry name" value="RA"/>
    <property type="match status" value="1"/>
</dbReference>
<feature type="domain" description="Rho-GAP" evidence="12">
    <location>
        <begin position="1056"/>
        <end position="1244"/>
    </location>
</feature>
<evidence type="ECO:0000259" key="13">
    <source>
        <dbReference type="PROSITE" id="PS51456"/>
    </source>
</evidence>
<dbReference type="Gene3D" id="3.10.20.90">
    <property type="entry name" value="Phosphatidylinositol 3-kinase Catalytic Subunit, Chain A, domain 1"/>
    <property type="match status" value="1"/>
</dbReference>
<evidence type="ECO:0000256" key="4">
    <source>
        <dbReference type="ARBA" id="ARBA00022840"/>
    </source>
</evidence>
<dbReference type="GO" id="GO:0005884">
    <property type="term" value="C:actin filament"/>
    <property type="evidence" value="ECO:0007669"/>
    <property type="project" value="TreeGrafter"/>
</dbReference>
<dbReference type="InterPro" id="IPR027417">
    <property type="entry name" value="P-loop_NTPase"/>
</dbReference>
<dbReference type="Pfam" id="PF00063">
    <property type="entry name" value="Myosin_head"/>
    <property type="match status" value="2"/>
</dbReference>
<comment type="subcellular location">
    <subcellularLocation>
        <location evidence="1">Cytoplasm</location>
    </subcellularLocation>
</comment>
<keyword evidence="8" id="KW-0009">Actin-binding</keyword>
<keyword evidence="6 8" id="KW-0518">Myosin</keyword>
<accession>A0A8D0AHV9</accession>
<evidence type="ECO:0000256" key="9">
    <source>
        <dbReference type="SAM" id="Coils"/>
    </source>
</evidence>
<dbReference type="PROSITE" id="PS51456">
    <property type="entry name" value="MYOSIN_MOTOR"/>
    <property type="match status" value="1"/>
</dbReference>
<dbReference type="InterPro" id="IPR046987">
    <property type="entry name" value="Myo9"/>
</dbReference>
<proteinExistence type="inferred from homology"/>
<feature type="binding site" evidence="8">
    <location>
        <begin position="216"/>
        <end position="223"/>
    </location>
    <ligand>
        <name>ATP</name>
        <dbReference type="ChEBI" id="CHEBI:30616"/>
    </ligand>
</feature>
<keyword evidence="5 9" id="KW-0175">Coiled coil</keyword>
<dbReference type="SUPFAM" id="SSF48350">
    <property type="entry name" value="GTPase activation domain, GAP"/>
    <property type="match status" value="1"/>
</dbReference>
<dbReference type="GO" id="GO:0030027">
    <property type="term" value="C:lamellipodium"/>
    <property type="evidence" value="ECO:0007669"/>
    <property type="project" value="TreeGrafter"/>
</dbReference>
<dbReference type="PANTHER" id="PTHR46184">
    <property type="entry name" value="UNCONVENTIONAL MYOSIN-IXB-LIKE PROTEIN"/>
    <property type="match status" value="1"/>
</dbReference>
<dbReference type="PRINTS" id="PR00193">
    <property type="entry name" value="MYOSINHEAVY"/>
</dbReference>
<evidence type="ECO:0008006" key="16">
    <source>
        <dbReference type="Google" id="ProtNLM"/>
    </source>
</evidence>
<gene>
    <name evidence="14" type="primary">myo9b</name>
</gene>
<keyword evidence="4 8" id="KW-0067">ATP-binding</keyword>
<dbReference type="GO" id="GO:0001726">
    <property type="term" value="C:ruffle"/>
    <property type="evidence" value="ECO:0007669"/>
    <property type="project" value="TreeGrafter"/>
</dbReference>
<feature type="region of interest" description="Disordered" evidence="10">
    <location>
        <begin position="1329"/>
        <end position="1357"/>
    </location>
</feature>
<dbReference type="InterPro" id="IPR036961">
    <property type="entry name" value="Kinesin_motor_dom_sf"/>
</dbReference>
<dbReference type="GO" id="GO:0051015">
    <property type="term" value="F:actin filament binding"/>
    <property type="evidence" value="ECO:0007669"/>
    <property type="project" value="TreeGrafter"/>
</dbReference>
<dbReference type="Gene3D" id="3.40.850.10">
    <property type="entry name" value="Kinesin motor domain"/>
    <property type="match status" value="2"/>
</dbReference>
<feature type="coiled-coil region" evidence="9">
    <location>
        <begin position="1237"/>
        <end position="1282"/>
    </location>
</feature>
<dbReference type="Gene3D" id="1.20.5.4820">
    <property type="match status" value="1"/>
</dbReference>
<comment type="similarity">
    <text evidence="8">Belongs to the TRAFAC class myosin-kinesin ATPase superfamily. Myosin family.</text>
</comment>
<dbReference type="InterPro" id="IPR000198">
    <property type="entry name" value="RhoGAP_dom"/>
</dbReference>
<dbReference type="GO" id="GO:0072673">
    <property type="term" value="P:lamellipodium morphogenesis"/>
    <property type="evidence" value="ECO:0007669"/>
    <property type="project" value="TreeGrafter"/>
</dbReference>
<dbReference type="GO" id="GO:0005524">
    <property type="term" value="F:ATP binding"/>
    <property type="evidence" value="ECO:0007669"/>
    <property type="project" value="UniProtKB-UniRule"/>
</dbReference>
<dbReference type="GeneTree" id="ENSGT00940000156845"/>
<dbReference type="Gene3D" id="1.10.555.10">
    <property type="entry name" value="Rho GTPase activation protein"/>
    <property type="match status" value="1"/>
</dbReference>
<dbReference type="Gene3D" id="1.10.10.820">
    <property type="match status" value="1"/>
</dbReference>
<dbReference type="GO" id="GO:0030048">
    <property type="term" value="P:actin filament-based movement"/>
    <property type="evidence" value="ECO:0007669"/>
    <property type="project" value="TreeGrafter"/>
</dbReference>
<dbReference type="Gene3D" id="1.20.58.530">
    <property type="match status" value="1"/>
</dbReference>
<dbReference type="GO" id="GO:0016459">
    <property type="term" value="C:myosin complex"/>
    <property type="evidence" value="ECO:0007669"/>
    <property type="project" value="UniProtKB-KW"/>
</dbReference>
<dbReference type="InterPro" id="IPR029071">
    <property type="entry name" value="Ubiquitin-like_domsf"/>
</dbReference>
<evidence type="ECO:0000256" key="10">
    <source>
        <dbReference type="SAM" id="MobiDB-lite"/>
    </source>
</evidence>
<dbReference type="InterPro" id="IPR000159">
    <property type="entry name" value="RA_dom"/>
</dbReference>
<dbReference type="Pfam" id="PF00620">
    <property type="entry name" value="RhoGAP"/>
    <property type="match status" value="1"/>
</dbReference>
<reference evidence="14" key="1">
    <citation type="submission" date="2025-08" db="UniProtKB">
        <authorList>
            <consortium name="Ensembl"/>
        </authorList>
    </citation>
    <scope>IDENTIFICATION</scope>
</reference>
<dbReference type="SUPFAM" id="SSF54236">
    <property type="entry name" value="Ubiquitin-like"/>
    <property type="match status" value="1"/>
</dbReference>